<name>A0ABQ7NUI3_BRACM</name>
<gene>
    <name evidence="1" type="primary">A01g504300.1_BraROA</name>
    <name evidence="1" type="ORF">IGI04_002080</name>
</gene>
<proteinExistence type="predicted"/>
<protein>
    <submittedName>
        <fullName evidence="1">Uncharacterized protein</fullName>
    </submittedName>
</protein>
<reference evidence="1 2" key="1">
    <citation type="submission" date="2021-03" db="EMBL/GenBank/DDBJ databases">
        <authorList>
            <person name="King G.J."/>
            <person name="Bancroft I."/>
            <person name="Baten A."/>
            <person name="Bloomfield J."/>
            <person name="Borpatragohain P."/>
            <person name="He Z."/>
            <person name="Irish N."/>
            <person name="Irwin J."/>
            <person name="Liu K."/>
            <person name="Mauleon R.P."/>
            <person name="Moore J."/>
            <person name="Morris R."/>
            <person name="Ostergaard L."/>
            <person name="Wang B."/>
            <person name="Wells R."/>
        </authorList>
    </citation>
    <scope>NUCLEOTIDE SEQUENCE [LARGE SCALE GENOMIC DNA]</scope>
    <source>
        <strain evidence="1">R-o-18</strain>
        <tissue evidence="1">Leaf</tissue>
    </source>
</reference>
<sequence length="138" mass="15751">MKRNENKEFQSQVKNSSGHFRNLAWPWVLSLLDPKCRVSNVSTSIDGTCVHRSILIFICRGISWYQSSALMRIDRLFFLSSTSTWSARVKCPLSSKMLQRSVTKIGQASMNQNLMVVATKLCSLLFDLYPRVLCESEP</sequence>
<accession>A0ABQ7NUI3</accession>
<dbReference type="EMBL" id="JADBGQ010000001">
    <property type="protein sequence ID" value="KAG5414513.1"/>
    <property type="molecule type" value="Genomic_DNA"/>
</dbReference>
<dbReference type="Proteomes" id="UP000823674">
    <property type="component" value="Chromosome A01"/>
</dbReference>
<evidence type="ECO:0000313" key="2">
    <source>
        <dbReference type="Proteomes" id="UP000823674"/>
    </source>
</evidence>
<keyword evidence="2" id="KW-1185">Reference proteome</keyword>
<organism evidence="1 2">
    <name type="scientific">Brassica rapa subsp. trilocularis</name>
    <dbReference type="NCBI Taxonomy" id="1813537"/>
    <lineage>
        <taxon>Eukaryota</taxon>
        <taxon>Viridiplantae</taxon>
        <taxon>Streptophyta</taxon>
        <taxon>Embryophyta</taxon>
        <taxon>Tracheophyta</taxon>
        <taxon>Spermatophyta</taxon>
        <taxon>Magnoliopsida</taxon>
        <taxon>eudicotyledons</taxon>
        <taxon>Gunneridae</taxon>
        <taxon>Pentapetalae</taxon>
        <taxon>rosids</taxon>
        <taxon>malvids</taxon>
        <taxon>Brassicales</taxon>
        <taxon>Brassicaceae</taxon>
        <taxon>Brassiceae</taxon>
        <taxon>Brassica</taxon>
    </lineage>
</organism>
<evidence type="ECO:0000313" key="1">
    <source>
        <dbReference type="EMBL" id="KAG5414513.1"/>
    </source>
</evidence>
<comment type="caution">
    <text evidence="1">The sequence shown here is derived from an EMBL/GenBank/DDBJ whole genome shotgun (WGS) entry which is preliminary data.</text>
</comment>